<comment type="caution">
    <text evidence="4">The sequence shown here is derived from an EMBL/GenBank/DDBJ whole genome shotgun (WGS) entry which is preliminary data.</text>
</comment>
<dbReference type="RefSeq" id="WP_203765012.1">
    <property type="nucleotide sequence ID" value="NZ_BAAABO010000036.1"/>
</dbReference>
<feature type="transmembrane region" description="Helical" evidence="2">
    <location>
        <begin position="262"/>
        <end position="283"/>
    </location>
</feature>
<feature type="region of interest" description="Disordered" evidence="1">
    <location>
        <begin position="422"/>
        <end position="455"/>
    </location>
</feature>
<dbReference type="PANTHER" id="PTHR23028">
    <property type="entry name" value="ACETYLTRANSFERASE"/>
    <property type="match status" value="1"/>
</dbReference>
<feature type="transmembrane region" description="Helical" evidence="2">
    <location>
        <begin position="233"/>
        <end position="250"/>
    </location>
</feature>
<organism evidence="4 5">
    <name type="scientific">Paractinoplanes deccanensis</name>
    <dbReference type="NCBI Taxonomy" id="113561"/>
    <lineage>
        <taxon>Bacteria</taxon>
        <taxon>Bacillati</taxon>
        <taxon>Actinomycetota</taxon>
        <taxon>Actinomycetes</taxon>
        <taxon>Micromonosporales</taxon>
        <taxon>Micromonosporaceae</taxon>
        <taxon>Paractinoplanes</taxon>
    </lineage>
</organism>
<keyword evidence="2" id="KW-0812">Transmembrane</keyword>
<feature type="transmembrane region" description="Helical" evidence="2">
    <location>
        <begin position="149"/>
        <end position="172"/>
    </location>
</feature>
<feature type="domain" description="Acyltransferase 3" evidence="3">
    <location>
        <begin position="25"/>
        <end position="202"/>
    </location>
</feature>
<feature type="transmembrane region" description="Helical" evidence="2">
    <location>
        <begin position="344"/>
        <end position="371"/>
    </location>
</feature>
<gene>
    <name evidence="4" type="ORF">Ade02nite_37920</name>
</gene>
<dbReference type="Pfam" id="PF01757">
    <property type="entry name" value="Acyl_transf_3"/>
    <property type="match status" value="2"/>
</dbReference>
<keyword evidence="5" id="KW-1185">Reference proteome</keyword>
<feature type="transmembrane region" description="Helical" evidence="2">
    <location>
        <begin position="317"/>
        <end position="337"/>
    </location>
</feature>
<feature type="transmembrane region" description="Helical" evidence="2">
    <location>
        <begin position="33"/>
        <end position="56"/>
    </location>
</feature>
<feature type="transmembrane region" description="Helical" evidence="2">
    <location>
        <begin position="62"/>
        <end position="79"/>
    </location>
</feature>
<feature type="domain" description="Acyltransferase 3" evidence="3">
    <location>
        <begin position="223"/>
        <end position="401"/>
    </location>
</feature>
<feature type="compositionally biased region" description="Basic and acidic residues" evidence="1">
    <location>
        <begin position="422"/>
        <end position="432"/>
    </location>
</feature>
<evidence type="ECO:0000313" key="4">
    <source>
        <dbReference type="EMBL" id="GID75151.1"/>
    </source>
</evidence>
<feature type="transmembrane region" description="Helical" evidence="2">
    <location>
        <begin position="100"/>
        <end position="119"/>
    </location>
</feature>
<dbReference type="Proteomes" id="UP000609879">
    <property type="component" value="Unassembled WGS sequence"/>
</dbReference>
<feature type="transmembrane region" description="Helical" evidence="2">
    <location>
        <begin position="290"/>
        <end position="311"/>
    </location>
</feature>
<proteinExistence type="predicted"/>
<dbReference type="EMBL" id="BOMI01000070">
    <property type="protein sequence ID" value="GID75151.1"/>
    <property type="molecule type" value="Genomic_DNA"/>
</dbReference>
<feature type="transmembrane region" description="Helical" evidence="2">
    <location>
        <begin position="206"/>
        <end position="226"/>
    </location>
</feature>
<name>A0ABQ3Y587_9ACTN</name>
<reference evidence="4 5" key="1">
    <citation type="submission" date="2021-01" db="EMBL/GenBank/DDBJ databases">
        <title>Whole genome shotgun sequence of Actinoplanes deccanensis NBRC 13994.</title>
        <authorList>
            <person name="Komaki H."/>
            <person name="Tamura T."/>
        </authorList>
    </citation>
    <scope>NUCLEOTIDE SEQUENCE [LARGE SCALE GENOMIC DNA]</scope>
    <source>
        <strain evidence="4 5">NBRC 13994</strain>
    </source>
</reference>
<evidence type="ECO:0000256" key="1">
    <source>
        <dbReference type="SAM" id="MobiDB-lite"/>
    </source>
</evidence>
<accession>A0ABQ3Y587</accession>
<evidence type="ECO:0000256" key="2">
    <source>
        <dbReference type="SAM" id="Phobius"/>
    </source>
</evidence>
<sequence>MTAIISPLPSTATPPPTTAAPARMAWLDALRGFAALVVAWYHISPSVIGGAHHGAIHKYIDLGKYGVLLFFLVSGYVIPMSLERHGSPRKFWVGRLFRIYPAYLVTIAAVLAFVAADVIDLQQSLRAETVTGVLSHVTMMQDFVGIRGLVWPFWTLGFEMAFYLIVAGMFVWGLHRLSAWWAAGLALIAVAAGPALPNALFGGDAAARRLTAAALVLVLGLSLIAYLSGRRTLVAAAGLAGLAVIALPLLNGHSTRWSTATSSWQAVLMLSIMFAGTVIYRLHHAQINRLAGFGTLALVLAASAVATWLHTGTRAELTRWTIISVAVAATFALGFALRHRRVPAVLTWLGAVSYSLYLLHFVVLLVVVHYIGKRNPTVGDRVTLGVCFAVGSLLVAWLSYRYIELPGQRLGRHAQRLLDNRLGPDRARRGPDKAPVATESAVVGTGRGEKVSRTV</sequence>
<keyword evidence="2" id="KW-1133">Transmembrane helix</keyword>
<feature type="transmembrane region" description="Helical" evidence="2">
    <location>
        <begin position="383"/>
        <end position="403"/>
    </location>
</feature>
<evidence type="ECO:0000259" key="3">
    <source>
        <dbReference type="Pfam" id="PF01757"/>
    </source>
</evidence>
<evidence type="ECO:0000313" key="5">
    <source>
        <dbReference type="Proteomes" id="UP000609879"/>
    </source>
</evidence>
<keyword evidence="2" id="KW-0472">Membrane</keyword>
<feature type="transmembrane region" description="Helical" evidence="2">
    <location>
        <begin position="179"/>
        <end position="200"/>
    </location>
</feature>
<protein>
    <recommendedName>
        <fullName evidence="3">Acyltransferase 3 domain-containing protein</fullName>
    </recommendedName>
</protein>
<dbReference type="PANTHER" id="PTHR23028:SF131">
    <property type="entry name" value="BLR2367 PROTEIN"/>
    <property type="match status" value="1"/>
</dbReference>
<dbReference type="InterPro" id="IPR002656">
    <property type="entry name" value="Acyl_transf_3_dom"/>
</dbReference>
<dbReference type="InterPro" id="IPR050879">
    <property type="entry name" value="Acyltransferase_3"/>
</dbReference>